<evidence type="ECO:0000256" key="1">
    <source>
        <dbReference type="SAM" id="Phobius"/>
    </source>
</evidence>
<accession>A0ABN0BEA7</accession>
<reference evidence="3" key="1">
    <citation type="journal article" date="2014" name="Genome Announc.">
        <title>Draft genome sequences of six enterohepatic helicobacter species isolated from humans and one from rhesus macaques.</title>
        <authorList>
            <person name="Shen Z."/>
            <person name="Sheh A."/>
            <person name="Young S.K."/>
            <person name="Abouelliel A."/>
            <person name="Ward D.V."/>
            <person name="Earl A.M."/>
            <person name="Fox J.G."/>
        </authorList>
    </citation>
    <scope>NUCLEOTIDE SEQUENCE [LARGE SCALE GENOMIC DNA]</scope>
    <source>
        <strain evidence="3">CCUG 18818</strain>
    </source>
</reference>
<evidence type="ECO:0008006" key="4">
    <source>
        <dbReference type="Google" id="ProtNLM"/>
    </source>
</evidence>
<proteinExistence type="predicted"/>
<gene>
    <name evidence="2" type="ORF">HCCG_01682</name>
</gene>
<protein>
    <recommendedName>
        <fullName evidence="4">Periplasmic protein</fullName>
    </recommendedName>
</protein>
<name>A0ABN0BEA7_9HELI</name>
<feature type="transmembrane region" description="Helical" evidence="1">
    <location>
        <begin position="21"/>
        <end position="43"/>
    </location>
</feature>
<evidence type="ECO:0000313" key="2">
    <source>
        <dbReference type="EMBL" id="EFR47134.1"/>
    </source>
</evidence>
<keyword evidence="3" id="KW-1185">Reference proteome</keyword>
<keyword evidence="1" id="KW-0812">Transmembrane</keyword>
<keyword evidence="1" id="KW-1133">Transmembrane helix</keyword>
<organism evidence="2 3">
    <name type="scientific">Helicobacter cinaedi CCUG 18818 = ATCC BAA-847</name>
    <dbReference type="NCBI Taxonomy" id="537971"/>
    <lineage>
        <taxon>Bacteria</taxon>
        <taxon>Pseudomonadati</taxon>
        <taxon>Campylobacterota</taxon>
        <taxon>Epsilonproteobacteria</taxon>
        <taxon>Campylobacterales</taxon>
        <taxon>Helicobacteraceae</taxon>
        <taxon>Helicobacter</taxon>
    </lineage>
</organism>
<evidence type="ECO:0000313" key="3">
    <source>
        <dbReference type="Proteomes" id="UP000005755"/>
    </source>
</evidence>
<dbReference type="EMBL" id="DS990393">
    <property type="protein sequence ID" value="EFR47134.1"/>
    <property type="molecule type" value="Genomic_DNA"/>
</dbReference>
<sequence length="150" mass="17496">MLKSRSTSLYSRIYMSLSPDSVFILVSVFCVALFVLLVALWLFGPAPKKPEYQSNEEEHKVTIEEIMKILDSPKSNILKLTKAVDMFFEHYDELDLSDYRKKSFLFAITVHKNTSTELIIHTEERLRELNPDLERELNKTLNRALDARDI</sequence>
<dbReference type="Proteomes" id="UP000005755">
    <property type="component" value="Unassembled WGS sequence"/>
</dbReference>
<keyword evidence="1" id="KW-0472">Membrane</keyword>